<dbReference type="AlphaFoldDB" id="A0A5C8I125"/>
<dbReference type="Proteomes" id="UP000321949">
    <property type="component" value="Unassembled WGS sequence"/>
</dbReference>
<reference evidence="2 3" key="1">
    <citation type="submission" date="2019-08" db="EMBL/GenBank/DDBJ databases">
        <authorList>
            <person name="Dong K."/>
        </authorList>
    </citation>
    <scope>NUCLEOTIDE SEQUENCE [LARGE SCALE GENOMIC DNA]</scope>
    <source>
        <strain evidence="2 3">K-1</strain>
    </source>
</reference>
<dbReference type="RefSeq" id="WP_147050965.1">
    <property type="nucleotide sequence ID" value="NZ_BKAH01000010.1"/>
</dbReference>
<protein>
    <submittedName>
        <fullName evidence="2">Uncharacterized protein</fullName>
    </submittedName>
</protein>
<comment type="caution">
    <text evidence="2">The sequence shown here is derived from an EMBL/GenBank/DDBJ whole genome shotgun (WGS) entry which is preliminary data.</text>
</comment>
<dbReference type="OrthoDB" id="5069327at2"/>
<organism evidence="2 3">
    <name type="scientific">Microbacterium saccharophilum</name>
    <dbReference type="NCBI Taxonomy" id="1213358"/>
    <lineage>
        <taxon>Bacteria</taxon>
        <taxon>Bacillati</taxon>
        <taxon>Actinomycetota</taxon>
        <taxon>Actinomycetes</taxon>
        <taxon>Micrococcales</taxon>
        <taxon>Microbacteriaceae</taxon>
        <taxon>Microbacterium</taxon>
    </lineage>
</organism>
<proteinExistence type="predicted"/>
<gene>
    <name evidence="2" type="ORF">FVP74_07980</name>
</gene>
<evidence type="ECO:0000256" key="1">
    <source>
        <dbReference type="SAM" id="MobiDB-lite"/>
    </source>
</evidence>
<evidence type="ECO:0000313" key="2">
    <source>
        <dbReference type="EMBL" id="TXK11274.1"/>
    </source>
</evidence>
<sequence length="127" mass="12741">MSGTANEFDEPGGNYPDAGGPGAKAQASDAGVGGGAIADEHDHPDDAASTPAGTPDASAAGTQDAPAMDTHTASGDDKLDGLLAQVRSDGQGQDAAMVEKLLRSRLQDTGLQLDERRIAALVREISG</sequence>
<evidence type="ECO:0000313" key="3">
    <source>
        <dbReference type="Proteomes" id="UP000321949"/>
    </source>
</evidence>
<dbReference type="EMBL" id="VRSX01000003">
    <property type="protein sequence ID" value="TXK11274.1"/>
    <property type="molecule type" value="Genomic_DNA"/>
</dbReference>
<feature type="region of interest" description="Disordered" evidence="1">
    <location>
        <begin position="1"/>
        <end position="81"/>
    </location>
</feature>
<keyword evidence="3" id="KW-1185">Reference proteome</keyword>
<name>A0A5C8I125_9MICO</name>
<accession>A0A5C8I125</accession>